<evidence type="ECO:0000256" key="1">
    <source>
        <dbReference type="SAM" id="Phobius"/>
    </source>
</evidence>
<keyword evidence="1" id="KW-0472">Membrane</keyword>
<feature type="transmembrane region" description="Helical" evidence="1">
    <location>
        <begin position="21"/>
        <end position="40"/>
    </location>
</feature>
<feature type="transmembrane region" description="Helical" evidence="1">
    <location>
        <begin position="293"/>
        <end position="315"/>
    </location>
</feature>
<sequence>MKGNLLRAELQRLFSRRFVQILTAVMIGVFGVTVAVTMAGSHQPTAADWASAVMQANSENEIHRQLYDECVAAHSPDSTAVERAKYPNVCRLTVVQPEDFLYDTYVFKTSIRPLIGFLAAYLALFGFLVGATFIGAELASGGATNLLLWRPERVRVLGAKLAVLLGSVGLFSVVFSAIYVATFYGIAQATGYVGGIDSDFVGNLVVLVARGVALAVMVTAVSFGVATVGRHTAAALGLLTAYAVVWEAGARLVMEVLGYRPQEPWFLSTYVGTWMTGSLQYYIRYDEYGHVEWWQGAVVLGTLVAVVLATAFGVFRRRDLA</sequence>
<accession>A0ABV8LWI2</accession>
<keyword evidence="1" id="KW-1133">Transmembrane helix</keyword>
<dbReference type="PANTHER" id="PTHR37305:SF1">
    <property type="entry name" value="MEMBRANE PROTEIN"/>
    <property type="match status" value="1"/>
</dbReference>
<feature type="transmembrane region" description="Helical" evidence="1">
    <location>
        <begin position="204"/>
        <end position="226"/>
    </location>
</feature>
<dbReference type="Proteomes" id="UP001595816">
    <property type="component" value="Unassembled WGS sequence"/>
</dbReference>
<dbReference type="PANTHER" id="PTHR37305">
    <property type="entry name" value="INTEGRAL MEMBRANE PROTEIN-RELATED"/>
    <property type="match status" value="1"/>
</dbReference>
<proteinExistence type="predicted"/>
<evidence type="ECO:0000313" key="3">
    <source>
        <dbReference type="Proteomes" id="UP001595816"/>
    </source>
</evidence>
<name>A0ABV8LWI2_9ACTN</name>
<keyword evidence="1" id="KW-0812">Transmembrane</keyword>
<comment type="caution">
    <text evidence="2">The sequence shown here is derived from an EMBL/GenBank/DDBJ whole genome shotgun (WGS) entry which is preliminary data.</text>
</comment>
<evidence type="ECO:0000313" key="2">
    <source>
        <dbReference type="EMBL" id="MFC4134766.1"/>
    </source>
</evidence>
<dbReference type="EMBL" id="JBHSAY010000015">
    <property type="protein sequence ID" value="MFC4134766.1"/>
    <property type="molecule type" value="Genomic_DNA"/>
</dbReference>
<feature type="transmembrane region" description="Helical" evidence="1">
    <location>
        <begin position="161"/>
        <end position="184"/>
    </location>
</feature>
<dbReference type="RefSeq" id="WP_253761093.1">
    <property type="nucleotide sequence ID" value="NZ_JAMZDZ010000001.1"/>
</dbReference>
<organism evidence="2 3">
    <name type="scientific">Hamadaea flava</name>
    <dbReference type="NCBI Taxonomy" id="1742688"/>
    <lineage>
        <taxon>Bacteria</taxon>
        <taxon>Bacillati</taxon>
        <taxon>Actinomycetota</taxon>
        <taxon>Actinomycetes</taxon>
        <taxon>Micromonosporales</taxon>
        <taxon>Micromonosporaceae</taxon>
        <taxon>Hamadaea</taxon>
    </lineage>
</organism>
<protein>
    <submittedName>
        <fullName evidence="2">ABC transporter permease subunit</fullName>
    </submittedName>
</protein>
<reference evidence="3" key="1">
    <citation type="journal article" date="2019" name="Int. J. Syst. Evol. Microbiol.">
        <title>The Global Catalogue of Microorganisms (GCM) 10K type strain sequencing project: providing services to taxonomists for standard genome sequencing and annotation.</title>
        <authorList>
            <consortium name="The Broad Institute Genomics Platform"/>
            <consortium name="The Broad Institute Genome Sequencing Center for Infectious Disease"/>
            <person name="Wu L."/>
            <person name="Ma J."/>
        </authorList>
    </citation>
    <scope>NUCLEOTIDE SEQUENCE [LARGE SCALE GENOMIC DNA]</scope>
    <source>
        <strain evidence="3">CGMCC 4.7289</strain>
    </source>
</reference>
<feature type="transmembrane region" description="Helical" evidence="1">
    <location>
        <begin position="114"/>
        <end position="140"/>
    </location>
</feature>
<feature type="transmembrane region" description="Helical" evidence="1">
    <location>
        <begin position="233"/>
        <end position="254"/>
    </location>
</feature>
<keyword evidence="3" id="KW-1185">Reference proteome</keyword>
<gene>
    <name evidence="2" type="ORF">ACFOZ4_29505</name>
</gene>